<dbReference type="Proteomes" id="UP001169719">
    <property type="component" value="Unassembled WGS sequence"/>
</dbReference>
<organism evidence="2 3">
    <name type="scientific">Vibrio agarivorans</name>
    <dbReference type="NCBI Taxonomy" id="153622"/>
    <lineage>
        <taxon>Bacteria</taxon>
        <taxon>Pseudomonadati</taxon>
        <taxon>Pseudomonadota</taxon>
        <taxon>Gammaproteobacteria</taxon>
        <taxon>Vibrionales</taxon>
        <taxon>Vibrionaceae</taxon>
        <taxon>Vibrio</taxon>
    </lineage>
</organism>
<dbReference type="EMBL" id="JAUEOZ010000002">
    <property type="protein sequence ID" value="MDN2483423.1"/>
    <property type="molecule type" value="Genomic_DNA"/>
</dbReference>
<name>A0ABT7Y5Y7_9VIBR</name>
<sequence>MEEKKINQEVTVVDIKMPFLSMVVFLVKLAIAAIPAMIILSIIFTILGAIFGGVFHSFFYSHGY</sequence>
<feature type="transmembrane region" description="Helical" evidence="1">
    <location>
        <begin position="37"/>
        <end position="60"/>
    </location>
</feature>
<feature type="transmembrane region" description="Helical" evidence="1">
    <location>
        <begin position="12"/>
        <end position="31"/>
    </location>
</feature>
<proteinExistence type="predicted"/>
<evidence type="ECO:0000256" key="1">
    <source>
        <dbReference type="SAM" id="Phobius"/>
    </source>
</evidence>
<gene>
    <name evidence="2" type="ORF">QWJ08_18930</name>
</gene>
<protein>
    <submittedName>
        <fullName evidence="2">Uncharacterized protein</fullName>
    </submittedName>
</protein>
<evidence type="ECO:0000313" key="2">
    <source>
        <dbReference type="EMBL" id="MDN2483423.1"/>
    </source>
</evidence>
<keyword evidence="1" id="KW-1133">Transmembrane helix</keyword>
<comment type="caution">
    <text evidence="2">The sequence shown here is derived from an EMBL/GenBank/DDBJ whole genome shotgun (WGS) entry which is preliminary data.</text>
</comment>
<keyword evidence="3" id="KW-1185">Reference proteome</keyword>
<keyword evidence="1" id="KW-0812">Transmembrane</keyword>
<evidence type="ECO:0000313" key="3">
    <source>
        <dbReference type="Proteomes" id="UP001169719"/>
    </source>
</evidence>
<reference evidence="2" key="1">
    <citation type="submission" date="2024-05" db="EMBL/GenBank/DDBJ databases">
        <title>Genome Sequences of Four Agar- Degrading Marine Bacteria.</title>
        <authorList>
            <person name="Phillips E.K."/>
            <person name="Shaffer J.C."/>
            <person name="Henson M.W."/>
            <person name="Temperton B."/>
            <person name="Thrash C.J."/>
            <person name="Martin M.O."/>
        </authorList>
    </citation>
    <scope>NUCLEOTIDE SEQUENCE</scope>
    <source>
        <strain evidence="2">EKP203</strain>
    </source>
</reference>
<dbReference type="RefSeq" id="WP_264876580.1">
    <property type="nucleotide sequence ID" value="NZ_BLAT01000003.1"/>
</dbReference>
<keyword evidence="1" id="KW-0472">Membrane</keyword>
<accession>A0ABT7Y5Y7</accession>